<dbReference type="Gramene" id="Kaladp0021s0104.1.v1.1">
    <property type="protein sequence ID" value="Kaladp0021s0104.1.v1.1"/>
    <property type="gene ID" value="Kaladp0021s0104.v1.1"/>
</dbReference>
<evidence type="ECO:0000256" key="1">
    <source>
        <dbReference type="SAM" id="MobiDB-lite"/>
    </source>
</evidence>
<dbReference type="AlphaFoldDB" id="A0A7N0T3X7"/>
<feature type="region of interest" description="Disordered" evidence="1">
    <location>
        <begin position="29"/>
        <end position="54"/>
    </location>
</feature>
<keyword evidence="3" id="KW-1185">Reference proteome</keyword>
<evidence type="ECO:0000313" key="2">
    <source>
        <dbReference type="EnsemblPlants" id="Kaladp0021s0104.1.v1.1"/>
    </source>
</evidence>
<organism evidence="2 3">
    <name type="scientific">Kalanchoe fedtschenkoi</name>
    <name type="common">Lavender scallops</name>
    <name type="synonym">South American air plant</name>
    <dbReference type="NCBI Taxonomy" id="63787"/>
    <lineage>
        <taxon>Eukaryota</taxon>
        <taxon>Viridiplantae</taxon>
        <taxon>Streptophyta</taxon>
        <taxon>Embryophyta</taxon>
        <taxon>Tracheophyta</taxon>
        <taxon>Spermatophyta</taxon>
        <taxon>Magnoliopsida</taxon>
        <taxon>eudicotyledons</taxon>
        <taxon>Gunneridae</taxon>
        <taxon>Pentapetalae</taxon>
        <taxon>Saxifragales</taxon>
        <taxon>Crassulaceae</taxon>
        <taxon>Kalanchoe</taxon>
    </lineage>
</organism>
<name>A0A7N0T3X7_KALFE</name>
<proteinExistence type="predicted"/>
<protein>
    <submittedName>
        <fullName evidence="2">Uncharacterized protein</fullName>
    </submittedName>
</protein>
<dbReference type="Proteomes" id="UP000594263">
    <property type="component" value="Unplaced"/>
</dbReference>
<accession>A0A7N0T3X7</accession>
<dbReference type="EnsemblPlants" id="Kaladp0021s0104.1.v1.1">
    <property type="protein sequence ID" value="Kaladp0021s0104.1.v1.1"/>
    <property type="gene ID" value="Kaladp0021s0104.v1.1"/>
</dbReference>
<feature type="compositionally biased region" description="Basic and acidic residues" evidence="1">
    <location>
        <begin position="29"/>
        <end position="50"/>
    </location>
</feature>
<sequence length="116" mass="13133">MKQGLYCPSCIRVLLPSICNFMLPRSKGIKEKGPNVKESEIQLGTSERRQPSSINHKYQLNPIAHNLSLSKLSMTTPCTNNQRHYVGMLFTIPHQPSSCRHPNQRFKATSSQLPTK</sequence>
<feature type="region of interest" description="Disordered" evidence="1">
    <location>
        <begin position="97"/>
        <end position="116"/>
    </location>
</feature>
<reference evidence="2" key="1">
    <citation type="submission" date="2021-01" db="UniProtKB">
        <authorList>
            <consortium name="EnsemblPlants"/>
        </authorList>
    </citation>
    <scope>IDENTIFICATION</scope>
</reference>
<evidence type="ECO:0000313" key="3">
    <source>
        <dbReference type="Proteomes" id="UP000594263"/>
    </source>
</evidence>